<dbReference type="STRING" id="1437059.A6A05_07820"/>
<evidence type="ECO:0000313" key="3">
    <source>
        <dbReference type="Proteomes" id="UP000078543"/>
    </source>
</evidence>
<dbReference type="OrthoDB" id="7366016at2"/>
<evidence type="ECO:0000256" key="1">
    <source>
        <dbReference type="SAM" id="SignalP"/>
    </source>
</evidence>
<keyword evidence="3" id="KW-1185">Reference proteome</keyword>
<dbReference type="RefSeq" id="WP_068497720.1">
    <property type="nucleotide sequence ID" value="NZ_LWQU01000085.1"/>
</dbReference>
<organism evidence="2 3">
    <name type="scientific">Magnetospirillum moscoviense</name>
    <dbReference type="NCBI Taxonomy" id="1437059"/>
    <lineage>
        <taxon>Bacteria</taxon>
        <taxon>Pseudomonadati</taxon>
        <taxon>Pseudomonadota</taxon>
        <taxon>Alphaproteobacteria</taxon>
        <taxon>Rhodospirillales</taxon>
        <taxon>Rhodospirillaceae</taxon>
        <taxon>Magnetospirillum</taxon>
    </lineage>
</organism>
<protein>
    <recommendedName>
        <fullName evidence="4">Lipoprotein</fullName>
    </recommendedName>
</protein>
<dbReference type="Proteomes" id="UP000078543">
    <property type="component" value="Unassembled WGS sequence"/>
</dbReference>
<reference evidence="2 3" key="1">
    <citation type="submission" date="2016-04" db="EMBL/GenBank/DDBJ databases">
        <title>Draft genome sequence of freshwater magnetotactic bacteria Magnetospirillum marisnigri SP-1 and Magnetospirillum moscoviense BB-1.</title>
        <authorList>
            <person name="Koziaeva V."/>
            <person name="Dziuba M.V."/>
            <person name="Ivanov T.M."/>
            <person name="Kuznetsov B."/>
            <person name="Grouzdev D.S."/>
        </authorList>
    </citation>
    <scope>NUCLEOTIDE SEQUENCE [LARGE SCALE GENOMIC DNA]</scope>
    <source>
        <strain evidence="2 3">BB-1</strain>
    </source>
</reference>
<dbReference type="EMBL" id="LWQU01000085">
    <property type="protein sequence ID" value="OAN56869.1"/>
    <property type="molecule type" value="Genomic_DNA"/>
</dbReference>
<name>A0A178MXH6_9PROT</name>
<proteinExistence type="predicted"/>
<sequence length="89" mass="10282">MRRLASIVLILAVAGCALPTVPWQNPNVPQDQWRTDWNGCRRWSDAQVGYQDTSEGSMFNDYDRARARKQMDALTASCMRDRGYFPIRK</sequence>
<keyword evidence="1" id="KW-0732">Signal</keyword>
<evidence type="ECO:0000313" key="2">
    <source>
        <dbReference type="EMBL" id="OAN56869.1"/>
    </source>
</evidence>
<accession>A0A178MXH6</accession>
<gene>
    <name evidence="2" type="ORF">A6A05_07820</name>
</gene>
<evidence type="ECO:0008006" key="4">
    <source>
        <dbReference type="Google" id="ProtNLM"/>
    </source>
</evidence>
<dbReference type="AlphaFoldDB" id="A0A178MXH6"/>
<feature type="chain" id="PRO_5008092328" description="Lipoprotein" evidence="1">
    <location>
        <begin position="20"/>
        <end position="89"/>
    </location>
</feature>
<feature type="signal peptide" evidence="1">
    <location>
        <begin position="1"/>
        <end position="19"/>
    </location>
</feature>
<dbReference type="PROSITE" id="PS51257">
    <property type="entry name" value="PROKAR_LIPOPROTEIN"/>
    <property type="match status" value="1"/>
</dbReference>
<comment type="caution">
    <text evidence="2">The sequence shown here is derived from an EMBL/GenBank/DDBJ whole genome shotgun (WGS) entry which is preliminary data.</text>
</comment>